<reference evidence="16" key="1">
    <citation type="journal article" date="2018" name="Int. J. Syst. Evol. Microbiol.">
        <title>Carboxylicivirga sediminis sp. nov., isolated from coastal sediment.</title>
        <authorList>
            <person name="Wang F.Q."/>
            <person name="Ren L.H."/>
            <person name="Zou R.J."/>
            <person name="Sun Y.Z."/>
            <person name="Liu X.J."/>
            <person name="Jiang F."/>
            <person name="Liu L.J."/>
        </authorList>
    </citation>
    <scope>NUCLEOTIDE SEQUENCE</scope>
    <source>
        <strain evidence="16">JR1</strain>
    </source>
</reference>
<keyword evidence="9" id="KW-0067">ATP-binding</keyword>
<dbReference type="SMART" id="SM00388">
    <property type="entry name" value="HisKA"/>
    <property type="match status" value="1"/>
</dbReference>
<dbReference type="PROSITE" id="PS50109">
    <property type="entry name" value="HIS_KIN"/>
    <property type="match status" value="1"/>
</dbReference>
<dbReference type="Pfam" id="PF00672">
    <property type="entry name" value="HAMP"/>
    <property type="match status" value="1"/>
</dbReference>
<feature type="domain" description="HAMP" evidence="15">
    <location>
        <begin position="315"/>
        <end position="370"/>
    </location>
</feature>
<dbReference type="GO" id="GO:0005886">
    <property type="term" value="C:plasma membrane"/>
    <property type="evidence" value="ECO:0007669"/>
    <property type="project" value="UniProtKB-SubCell"/>
</dbReference>
<keyword evidence="6" id="KW-0808">Transferase</keyword>
<proteinExistence type="predicted"/>
<dbReference type="Pfam" id="PF02518">
    <property type="entry name" value="HATPase_c"/>
    <property type="match status" value="1"/>
</dbReference>
<dbReference type="FunFam" id="3.30.565.10:FF:000023">
    <property type="entry name" value="PAS domain-containing sensor histidine kinase"/>
    <property type="match status" value="1"/>
</dbReference>
<dbReference type="Gene3D" id="1.10.287.130">
    <property type="match status" value="1"/>
</dbReference>
<feature type="coiled-coil region" evidence="12">
    <location>
        <begin position="362"/>
        <end position="399"/>
    </location>
</feature>
<dbReference type="GO" id="GO:0000155">
    <property type="term" value="F:phosphorelay sensor kinase activity"/>
    <property type="evidence" value="ECO:0007669"/>
    <property type="project" value="InterPro"/>
</dbReference>
<evidence type="ECO:0000256" key="8">
    <source>
        <dbReference type="ARBA" id="ARBA00022777"/>
    </source>
</evidence>
<dbReference type="RefSeq" id="WP_212189069.1">
    <property type="nucleotide sequence ID" value="NZ_JAGTAR010000007.1"/>
</dbReference>
<evidence type="ECO:0000256" key="7">
    <source>
        <dbReference type="ARBA" id="ARBA00022741"/>
    </source>
</evidence>
<feature type="transmembrane region" description="Helical" evidence="13">
    <location>
        <begin position="12"/>
        <end position="34"/>
    </location>
</feature>
<evidence type="ECO:0000256" key="12">
    <source>
        <dbReference type="SAM" id="Coils"/>
    </source>
</evidence>
<keyword evidence="11 13" id="KW-0472">Membrane</keyword>
<evidence type="ECO:0000256" key="4">
    <source>
        <dbReference type="ARBA" id="ARBA00022475"/>
    </source>
</evidence>
<evidence type="ECO:0000256" key="6">
    <source>
        <dbReference type="ARBA" id="ARBA00022679"/>
    </source>
</evidence>
<keyword evidence="10" id="KW-0902">Two-component regulatory system</keyword>
<dbReference type="CDD" id="cd06225">
    <property type="entry name" value="HAMP"/>
    <property type="match status" value="1"/>
</dbReference>
<dbReference type="InterPro" id="IPR004358">
    <property type="entry name" value="Sig_transdc_His_kin-like_C"/>
</dbReference>
<dbReference type="InterPro" id="IPR003661">
    <property type="entry name" value="HisK_dim/P_dom"/>
</dbReference>
<evidence type="ECO:0000256" key="10">
    <source>
        <dbReference type="ARBA" id="ARBA00023012"/>
    </source>
</evidence>
<dbReference type="AlphaFoldDB" id="A0A941F2H3"/>
<evidence type="ECO:0000256" key="13">
    <source>
        <dbReference type="SAM" id="Phobius"/>
    </source>
</evidence>
<dbReference type="EC" id="2.7.13.3" evidence="3"/>
<name>A0A941F2H3_9BACT</name>
<evidence type="ECO:0000313" key="16">
    <source>
        <dbReference type="EMBL" id="MBR8535162.1"/>
    </source>
</evidence>
<dbReference type="InterPro" id="IPR036890">
    <property type="entry name" value="HATPase_C_sf"/>
</dbReference>
<dbReference type="SUPFAM" id="SSF158472">
    <property type="entry name" value="HAMP domain-like"/>
    <property type="match status" value="1"/>
</dbReference>
<evidence type="ECO:0000259" key="15">
    <source>
        <dbReference type="PROSITE" id="PS50885"/>
    </source>
</evidence>
<sequence>MKYHPKSIKNNLALTMGLFVMLTVMALGWVHYYAVRASIMDDVYKNELITDLKAHQSNLLIILEKAIETSATIADDPAFIQWFSGMNDSPEIKQIALQKLDFLHKNLGYPSVFAVSNTSNEYWCEDFRLLDVVSEDDPDDSWFFETLRHTRKSTLNFDYNNVLKQSMLFVNVIMGDTHQPIGVAGVGIDPSILIKQFEQNKPSSNTLLWLVDNKGKILLSENTEEINTSLTGLFEAYVVDSILNSLGEQIIREVHFSNEKYELATMPVGAADYKVVMIIPQSDLLEILDVIGYNTVWLTIIMLILTLIVASWLAQNISRPIVHLTQLSSQLAHSKLDVTVKEKLVNRNDEIGQLAKEFASMQKQLSLVIKHLNTANADLEKEKSQLKSINIELNTAIEKASESEKLTKAFMANISHEVRTPMNSIMGFAQLLHAELLDNNELRPFANLIVENGHHLLAILNNIIEVAKMDSGVTKPSPSNFSVNHIIEDGVKLFSYGLKSNIQLINRADSSPPETFIVSDELLVRRILNNLISNAIKYTQKGTIEVGFTKTAKEIVLFVSDTGIGIDKKDQESIFKPFWQASNSSSINEGAGLGLAISKKVVELLNGRIWLESEPGKGSVFYFSLPV</sequence>
<reference evidence="16" key="2">
    <citation type="submission" date="2021-04" db="EMBL/GenBank/DDBJ databases">
        <authorList>
            <person name="Zhang T."/>
            <person name="Zhang Y."/>
            <person name="Lu D."/>
            <person name="Zuo D."/>
            <person name="Du Z."/>
        </authorList>
    </citation>
    <scope>NUCLEOTIDE SEQUENCE</scope>
    <source>
        <strain evidence="16">JR1</strain>
    </source>
</reference>
<dbReference type="SUPFAM" id="SSF47384">
    <property type="entry name" value="Homodimeric domain of signal transducing histidine kinase"/>
    <property type="match status" value="1"/>
</dbReference>
<dbReference type="SUPFAM" id="SSF55874">
    <property type="entry name" value="ATPase domain of HSP90 chaperone/DNA topoisomerase II/histidine kinase"/>
    <property type="match status" value="1"/>
</dbReference>
<dbReference type="Gene3D" id="3.30.450.20">
    <property type="entry name" value="PAS domain"/>
    <property type="match status" value="1"/>
</dbReference>
<dbReference type="Pfam" id="PF00512">
    <property type="entry name" value="HisKA"/>
    <property type="match status" value="1"/>
</dbReference>
<dbReference type="Gene3D" id="6.10.340.10">
    <property type="match status" value="1"/>
</dbReference>
<keyword evidence="13" id="KW-1133">Transmembrane helix</keyword>
<feature type="transmembrane region" description="Helical" evidence="13">
    <location>
        <begin position="296"/>
        <end position="314"/>
    </location>
</feature>
<keyword evidence="7" id="KW-0547">Nucleotide-binding</keyword>
<evidence type="ECO:0000313" key="17">
    <source>
        <dbReference type="Proteomes" id="UP000679220"/>
    </source>
</evidence>
<dbReference type="SMART" id="SM00387">
    <property type="entry name" value="HATPase_c"/>
    <property type="match status" value="1"/>
</dbReference>
<comment type="subcellular location">
    <subcellularLocation>
        <location evidence="2">Cell membrane</location>
    </subcellularLocation>
</comment>
<keyword evidence="5" id="KW-0597">Phosphoprotein</keyword>
<comment type="caution">
    <text evidence="16">The sequence shown here is derived from an EMBL/GenBank/DDBJ whole genome shotgun (WGS) entry which is preliminary data.</text>
</comment>
<dbReference type="PANTHER" id="PTHR43711">
    <property type="entry name" value="TWO-COMPONENT HISTIDINE KINASE"/>
    <property type="match status" value="1"/>
</dbReference>
<dbReference type="PROSITE" id="PS50885">
    <property type="entry name" value="HAMP"/>
    <property type="match status" value="1"/>
</dbReference>
<evidence type="ECO:0000256" key="1">
    <source>
        <dbReference type="ARBA" id="ARBA00000085"/>
    </source>
</evidence>
<dbReference type="InterPro" id="IPR036097">
    <property type="entry name" value="HisK_dim/P_sf"/>
</dbReference>
<dbReference type="PANTHER" id="PTHR43711:SF26">
    <property type="entry name" value="SENSOR HISTIDINE KINASE RCSC"/>
    <property type="match status" value="1"/>
</dbReference>
<keyword evidence="8" id="KW-0418">Kinase</keyword>
<dbReference type="PRINTS" id="PR00344">
    <property type="entry name" value="BCTRLSENSOR"/>
</dbReference>
<dbReference type="Proteomes" id="UP000679220">
    <property type="component" value="Unassembled WGS sequence"/>
</dbReference>
<comment type="catalytic activity">
    <reaction evidence="1">
        <text>ATP + protein L-histidine = ADP + protein N-phospho-L-histidine.</text>
        <dbReference type="EC" id="2.7.13.3"/>
    </reaction>
</comment>
<dbReference type="InterPro" id="IPR003660">
    <property type="entry name" value="HAMP_dom"/>
</dbReference>
<evidence type="ECO:0000259" key="14">
    <source>
        <dbReference type="PROSITE" id="PS50109"/>
    </source>
</evidence>
<dbReference type="InterPro" id="IPR050736">
    <property type="entry name" value="Sensor_HK_Regulatory"/>
</dbReference>
<dbReference type="Gene3D" id="3.30.565.10">
    <property type="entry name" value="Histidine kinase-like ATPase, C-terminal domain"/>
    <property type="match status" value="1"/>
</dbReference>
<evidence type="ECO:0000256" key="11">
    <source>
        <dbReference type="ARBA" id="ARBA00023136"/>
    </source>
</evidence>
<dbReference type="EMBL" id="JAGTAR010000007">
    <property type="protein sequence ID" value="MBR8535162.1"/>
    <property type="molecule type" value="Genomic_DNA"/>
</dbReference>
<dbReference type="GO" id="GO:0005524">
    <property type="term" value="F:ATP binding"/>
    <property type="evidence" value="ECO:0007669"/>
    <property type="project" value="UniProtKB-KW"/>
</dbReference>
<dbReference type="CDD" id="cd16922">
    <property type="entry name" value="HATPase_EvgS-ArcB-TorS-like"/>
    <property type="match status" value="1"/>
</dbReference>
<protein>
    <recommendedName>
        <fullName evidence="3">histidine kinase</fullName>
        <ecNumber evidence="3">2.7.13.3</ecNumber>
    </recommendedName>
</protein>
<evidence type="ECO:0000256" key="9">
    <source>
        <dbReference type="ARBA" id="ARBA00022840"/>
    </source>
</evidence>
<keyword evidence="13" id="KW-0812">Transmembrane</keyword>
<evidence type="ECO:0000256" key="3">
    <source>
        <dbReference type="ARBA" id="ARBA00012438"/>
    </source>
</evidence>
<feature type="domain" description="Histidine kinase" evidence="14">
    <location>
        <begin position="413"/>
        <end position="627"/>
    </location>
</feature>
<dbReference type="InterPro" id="IPR003594">
    <property type="entry name" value="HATPase_dom"/>
</dbReference>
<gene>
    <name evidence="16" type="ORF">KDU71_06300</name>
</gene>
<dbReference type="SMART" id="SM00304">
    <property type="entry name" value="HAMP"/>
    <property type="match status" value="1"/>
</dbReference>
<evidence type="ECO:0000256" key="5">
    <source>
        <dbReference type="ARBA" id="ARBA00022553"/>
    </source>
</evidence>
<accession>A0A941F2H3</accession>
<dbReference type="CDD" id="cd00082">
    <property type="entry name" value="HisKA"/>
    <property type="match status" value="1"/>
</dbReference>
<dbReference type="InterPro" id="IPR005467">
    <property type="entry name" value="His_kinase_dom"/>
</dbReference>
<evidence type="ECO:0000256" key="2">
    <source>
        <dbReference type="ARBA" id="ARBA00004236"/>
    </source>
</evidence>
<keyword evidence="4" id="KW-1003">Cell membrane</keyword>
<organism evidence="16 17">
    <name type="scientific">Carboxylicivirga sediminis</name>
    <dbReference type="NCBI Taxonomy" id="2006564"/>
    <lineage>
        <taxon>Bacteria</taxon>
        <taxon>Pseudomonadati</taxon>
        <taxon>Bacteroidota</taxon>
        <taxon>Bacteroidia</taxon>
        <taxon>Marinilabiliales</taxon>
        <taxon>Marinilabiliaceae</taxon>
        <taxon>Carboxylicivirga</taxon>
    </lineage>
</organism>
<keyword evidence="17" id="KW-1185">Reference proteome</keyword>
<keyword evidence="12" id="KW-0175">Coiled coil</keyword>